<name>A0ABD0QIS2_CIRMR</name>
<sequence length="53" mass="5634">MGNTELNVGAAIACFLAQEGADISYANHKGKSPLDLVTDSTVQTLIRSFAEKH</sequence>
<gene>
    <name evidence="1" type="ORF">M9458_017268</name>
</gene>
<evidence type="ECO:0000313" key="2">
    <source>
        <dbReference type="Proteomes" id="UP001529510"/>
    </source>
</evidence>
<organism evidence="1 2">
    <name type="scientific">Cirrhinus mrigala</name>
    <name type="common">Mrigala</name>
    <dbReference type="NCBI Taxonomy" id="683832"/>
    <lineage>
        <taxon>Eukaryota</taxon>
        <taxon>Metazoa</taxon>
        <taxon>Chordata</taxon>
        <taxon>Craniata</taxon>
        <taxon>Vertebrata</taxon>
        <taxon>Euteleostomi</taxon>
        <taxon>Actinopterygii</taxon>
        <taxon>Neopterygii</taxon>
        <taxon>Teleostei</taxon>
        <taxon>Ostariophysi</taxon>
        <taxon>Cypriniformes</taxon>
        <taxon>Cyprinidae</taxon>
        <taxon>Labeoninae</taxon>
        <taxon>Labeonini</taxon>
        <taxon>Cirrhinus</taxon>
    </lineage>
</organism>
<reference evidence="1 2" key="1">
    <citation type="submission" date="2024-05" db="EMBL/GenBank/DDBJ databases">
        <title>Genome sequencing and assembly of Indian major carp, Cirrhinus mrigala (Hamilton, 1822).</title>
        <authorList>
            <person name="Mohindra V."/>
            <person name="Chowdhury L.M."/>
            <person name="Lal K."/>
            <person name="Jena J.K."/>
        </authorList>
    </citation>
    <scope>NUCLEOTIDE SEQUENCE [LARGE SCALE GENOMIC DNA]</scope>
    <source>
        <strain evidence="1">CM1030</strain>
        <tissue evidence="1">Blood</tissue>
    </source>
</reference>
<feature type="non-terminal residue" evidence="1">
    <location>
        <position position="53"/>
    </location>
</feature>
<proteinExistence type="predicted"/>
<dbReference type="EMBL" id="JAMKFB020000008">
    <property type="protein sequence ID" value="KAL0185598.1"/>
    <property type="molecule type" value="Genomic_DNA"/>
</dbReference>
<dbReference type="AlphaFoldDB" id="A0ABD0QIS2"/>
<accession>A0ABD0QIS2</accession>
<evidence type="ECO:0000313" key="1">
    <source>
        <dbReference type="EMBL" id="KAL0185598.1"/>
    </source>
</evidence>
<protein>
    <submittedName>
        <fullName evidence="1">Uncharacterized protein</fullName>
    </submittedName>
</protein>
<comment type="caution">
    <text evidence="1">The sequence shown here is derived from an EMBL/GenBank/DDBJ whole genome shotgun (WGS) entry which is preliminary data.</text>
</comment>
<dbReference type="Proteomes" id="UP001529510">
    <property type="component" value="Unassembled WGS sequence"/>
</dbReference>
<keyword evidence="2" id="KW-1185">Reference proteome</keyword>